<dbReference type="InterPro" id="IPR022830">
    <property type="entry name" value="Indigdn_synthA-like"/>
</dbReference>
<dbReference type="STRING" id="578459.A0A194SCL7"/>
<evidence type="ECO:0000256" key="3">
    <source>
        <dbReference type="ARBA" id="ARBA00023211"/>
    </source>
</evidence>
<dbReference type="EMBL" id="KQ474073">
    <property type="protein sequence ID" value="KPV78473.1"/>
    <property type="molecule type" value="Genomic_DNA"/>
</dbReference>
<accession>A0A194SCL7</accession>
<dbReference type="Gene3D" id="3.40.1790.10">
    <property type="entry name" value="Indigoidine synthase domain"/>
    <property type="match status" value="1"/>
</dbReference>
<dbReference type="InterPro" id="IPR007342">
    <property type="entry name" value="PsuG"/>
</dbReference>
<keyword evidence="4" id="KW-0456">Lyase</keyword>
<sequence length="745" mass="76962">MVRAAPSLAGLPFDIAPRSHKPAQKAAPSSPSSRPSSRTSLPKECEAILRAQGVTPATVAILDGRIKVGLDDKDLDLLAAKGWEARKDKRVAEGLWKVGRRELGAALVKRVDGGTTVSGTMAVAHLAGIKVFSTGGIGGVHRGAETSFDISSDLISLSDTPVAVVCAGSKSILDIGLTLEYLEAHAVPIAGFKTSAWPAFYTADSGFKAPMQLDSATQVAETILQQDRLGLTAALLLGNPIPHEYHPVGDELQRAVDQAVEESVENGVSKSGKLVTPWLLQRVAELSQGKSLESNKALIRNNVKVGGEVALEYARLLKSSSASSSSFQPSLPPSPPPSPPLAAASSSALTSAVPLEPLPSASLVVAGVLAVDITMSPTAVSPLSTTAPGRVGLTLGGVAGNVSGAAHSLLGGSEVLLVAAVAGDLLGGVARSGLEGRGMRTDGLVEGSGAMATCGYLLDERGELVGGVADMALSKELTGTKIVQRIEQMRPKVVCFDANIEIDAMVDVLLHCEKTGLPTFFEPTSNAKSLKILLALESRAVAALGPLSTPLVSFSAPNIHELHALYDVVAFSEHSVYTPGAWFDDITVSAQDLSVLLPSWATSTGAAQMAVRLLPVVRTLFVKSGAEGVLVVQRVSGVDQVAAWRSLPRRKGTVVVPNSASPAEAVVLRHYPALKLDAGEVVGVTGAGDNLAGATLAAMARGLRADVPSELDRIVDLAQRAAVGALKSEEAVGDHSGLRALLPVL</sequence>
<evidence type="ECO:0000256" key="6">
    <source>
        <dbReference type="SAM" id="MobiDB-lite"/>
    </source>
</evidence>
<evidence type="ECO:0000313" key="8">
    <source>
        <dbReference type="Proteomes" id="UP000053890"/>
    </source>
</evidence>
<dbReference type="PANTHER" id="PTHR42909">
    <property type="entry name" value="ZGC:136858"/>
    <property type="match status" value="1"/>
</dbReference>
<dbReference type="Gene3D" id="3.40.1190.20">
    <property type="match status" value="1"/>
</dbReference>
<evidence type="ECO:0000313" key="7">
    <source>
        <dbReference type="EMBL" id="KPV78473.1"/>
    </source>
</evidence>
<evidence type="ECO:0000256" key="5">
    <source>
        <dbReference type="ARBA" id="ARBA00023295"/>
    </source>
</evidence>
<dbReference type="GO" id="GO:0046872">
    <property type="term" value="F:metal ion binding"/>
    <property type="evidence" value="ECO:0007669"/>
    <property type="project" value="UniProtKB-KW"/>
</dbReference>
<gene>
    <name evidence="7" type="ORF">RHOBADRAFT_41019</name>
</gene>
<reference evidence="7 8" key="1">
    <citation type="journal article" date="2015" name="Front. Microbiol.">
        <title>Genome sequence of the plant growth promoting endophytic yeast Rhodotorula graminis WP1.</title>
        <authorList>
            <person name="Firrincieli A."/>
            <person name="Otillar R."/>
            <person name="Salamov A."/>
            <person name="Schmutz J."/>
            <person name="Khan Z."/>
            <person name="Redman R.S."/>
            <person name="Fleck N.D."/>
            <person name="Lindquist E."/>
            <person name="Grigoriev I.V."/>
            <person name="Doty S.L."/>
        </authorList>
    </citation>
    <scope>NUCLEOTIDE SEQUENCE [LARGE SCALE GENOMIC DNA]</scope>
    <source>
        <strain evidence="7 8">WP1</strain>
    </source>
</reference>
<feature type="region of interest" description="Disordered" evidence="6">
    <location>
        <begin position="324"/>
        <end position="344"/>
    </location>
</feature>
<organism evidence="7 8">
    <name type="scientific">Rhodotorula graminis (strain WP1)</name>
    <dbReference type="NCBI Taxonomy" id="578459"/>
    <lineage>
        <taxon>Eukaryota</taxon>
        <taxon>Fungi</taxon>
        <taxon>Dikarya</taxon>
        <taxon>Basidiomycota</taxon>
        <taxon>Pucciniomycotina</taxon>
        <taxon>Microbotryomycetes</taxon>
        <taxon>Sporidiobolales</taxon>
        <taxon>Sporidiobolaceae</taxon>
        <taxon>Rhodotorula</taxon>
    </lineage>
</organism>
<evidence type="ECO:0008006" key="9">
    <source>
        <dbReference type="Google" id="ProtNLM"/>
    </source>
</evidence>
<dbReference type="GeneID" id="28974260"/>
<evidence type="ECO:0000256" key="2">
    <source>
        <dbReference type="ARBA" id="ARBA00022801"/>
    </source>
</evidence>
<feature type="region of interest" description="Disordered" evidence="6">
    <location>
        <begin position="13"/>
        <end position="41"/>
    </location>
</feature>
<protein>
    <recommendedName>
        <fullName evidence="9">Carbohydrate kinase PfkB domain-containing protein</fullName>
    </recommendedName>
</protein>
<keyword evidence="1" id="KW-0479">Metal-binding</keyword>
<dbReference type="RefSeq" id="XP_018274522.1">
    <property type="nucleotide sequence ID" value="XM_018413811.1"/>
</dbReference>
<dbReference type="SUPFAM" id="SSF110581">
    <property type="entry name" value="Indigoidine synthase A-like"/>
    <property type="match status" value="1"/>
</dbReference>
<feature type="compositionally biased region" description="Low complexity" evidence="6">
    <location>
        <begin position="28"/>
        <end position="40"/>
    </location>
</feature>
<feature type="compositionally biased region" description="Pro residues" evidence="6">
    <location>
        <begin position="330"/>
        <end position="340"/>
    </location>
</feature>
<evidence type="ECO:0000256" key="4">
    <source>
        <dbReference type="ARBA" id="ARBA00023239"/>
    </source>
</evidence>
<keyword evidence="2" id="KW-0378">Hydrolase</keyword>
<name>A0A194SCL7_RHOGW</name>
<dbReference type="GO" id="GO:0004730">
    <property type="term" value="F:pseudouridylate synthase activity"/>
    <property type="evidence" value="ECO:0007669"/>
    <property type="project" value="InterPro"/>
</dbReference>
<dbReference type="PANTHER" id="PTHR42909:SF1">
    <property type="entry name" value="CARBOHYDRATE KINASE PFKB DOMAIN-CONTAINING PROTEIN"/>
    <property type="match status" value="1"/>
</dbReference>
<dbReference type="SUPFAM" id="SSF53613">
    <property type="entry name" value="Ribokinase-like"/>
    <property type="match status" value="1"/>
</dbReference>
<dbReference type="InterPro" id="IPR029056">
    <property type="entry name" value="Ribokinase-like"/>
</dbReference>
<dbReference type="OMA" id="FNCIIAT"/>
<proteinExistence type="predicted"/>
<dbReference type="Proteomes" id="UP000053890">
    <property type="component" value="Unassembled WGS sequence"/>
</dbReference>
<dbReference type="Pfam" id="PF04227">
    <property type="entry name" value="Indigoidine_A"/>
    <property type="match status" value="1"/>
</dbReference>
<evidence type="ECO:0000256" key="1">
    <source>
        <dbReference type="ARBA" id="ARBA00022723"/>
    </source>
</evidence>
<keyword evidence="5" id="KW-0326">Glycosidase</keyword>
<dbReference type="GO" id="GO:0005737">
    <property type="term" value="C:cytoplasm"/>
    <property type="evidence" value="ECO:0007669"/>
    <property type="project" value="TreeGrafter"/>
</dbReference>
<keyword evidence="8" id="KW-1185">Reference proteome</keyword>
<dbReference type="GO" id="GO:0016798">
    <property type="term" value="F:hydrolase activity, acting on glycosyl bonds"/>
    <property type="evidence" value="ECO:0007669"/>
    <property type="project" value="UniProtKB-KW"/>
</dbReference>
<keyword evidence="3" id="KW-0464">Manganese</keyword>
<dbReference type="AlphaFoldDB" id="A0A194SCL7"/>
<dbReference type="OrthoDB" id="198885at2759"/>